<reference evidence="2 3" key="1">
    <citation type="journal article" date="2015" name="Int. Biodeterior. Biodegradation">
        <title>Physiological and genetic screening methods for the isolation of methyl tert-butyl ether-degrading bacteria for bioremediation purposes.</title>
        <authorList>
            <person name="Guisado I.M."/>
            <person name="Purswani J."/>
            <person name="Gonzalez Lopez J."/>
            <person name="Pozo C."/>
        </authorList>
    </citation>
    <scope>NUCLEOTIDE SEQUENCE [LARGE SCALE GENOMIC DNA]</scope>
    <source>
        <strain evidence="2 3">SH7</strain>
    </source>
</reference>
<organism evidence="2 3">
    <name type="scientific">Paenibacillus etheri</name>
    <dbReference type="NCBI Taxonomy" id="1306852"/>
    <lineage>
        <taxon>Bacteria</taxon>
        <taxon>Bacillati</taxon>
        <taxon>Bacillota</taxon>
        <taxon>Bacilli</taxon>
        <taxon>Bacillales</taxon>
        <taxon>Paenibacillaceae</taxon>
        <taxon>Paenibacillus</taxon>
    </lineage>
</organism>
<keyword evidence="3" id="KW-1185">Reference proteome</keyword>
<evidence type="ECO:0000313" key="2">
    <source>
        <dbReference type="EMBL" id="KTD88185.1"/>
    </source>
</evidence>
<evidence type="ECO:0000313" key="3">
    <source>
        <dbReference type="Proteomes" id="UP000054709"/>
    </source>
</evidence>
<comment type="caution">
    <text evidence="2">The sequence shown here is derived from an EMBL/GenBank/DDBJ whole genome shotgun (WGS) entry which is preliminary data.</text>
</comment>
<dbReference type="InterPro" id="IPR056937">
    <property type="entry name" value="YqbQ/XkdQ"/>
</dbReference>
<evidence type="ECO:0000259" key="1">
    <source>
        <dbReference type="Pfam" id="PF24032"/>
    </source>
</evidence>
<proteinExistence type="predicted"/>
<dbReference type="Pfam" id="PF24032">
    <property type="entry name" value="YQBQ"/>
    <property type="match status" value="1"/>
</dbReference>
<protein>
    <recommendedName>
        <fullName evidence="1">YqbQ/XkdQ domain-containing protein</fullName>
    </recommendedName>
</protein>
<dbReference type="EMBL" id="LCZJ02000015">
    <property type="protein sequence ID" value="KTD88185.1"/>
    <property type="molecule type" value="Genomic_DNA"/>
</dbReference>
<accession>A0A0W1B3R7</accession>
<dbReference type="OrthoDB" id="2530606at2"/>
<dbReference type="Proteomes" id="UP000054709">
    <property type="component" value="Unassembled WGS sequence"/>
</dbReference>
<sequence length="326" mass="37135">MDNFAILYGKESNRQLLTDAAVELSWSSARDEIARSATVRLRNAADLKVAGMLMCFSARLKGMGVLHHKNQFFHGPIIKYEQNEFTDEWEVEAREMSWYLAKNKGTRPYLKGEAGAELQRYIKTTGIDFRCPSLGFNLDERYGTMFHSEVILDVLQKAYERSGYRYHVDVVRTDSSFYLQVVREGTNTLVPVFIPEQMEASTAGYSIEETYTVVTAQKYKDDKLASSVTKMAVGAVQAMGRMEEIIEVEEDEDPATIATQRLKALSKAKQIKKITVKHEDHTLTGLRAGWMVLIKTDHTSKWIVESAESSFKNGLYTVKLELERRE</sequence>
<dbReference type="AlphaFoldDB" id="A0A0W1B3R7"/>
<name>A0A0W1B3R7_9BACL</name>
<feature type="domain" description="YqbQ/XkdQ" evidence="1">
    <location>
        <begin position="26"/>
        <end position="323"/>
    </location>
</feature>
<gene>
    <name evidence="2" type="ORF">UQ64_06755</name>
</gene>
<dbReference type="RefSeq" id="WP_060622122.1">
    <property type="nucleotide sequence ID" value="NZ_LCZJ02000015.1"/>
</dbReference>